<gene>
    <name evidence="1" type="ORF">MCOR_8388</name>
</gene>
<dbReference type="Gene3D" id="3.10.100.10">
    <property type="entry name" value="Mannose-Binding Protein A, subunit A"/>
    <property type="match status" value="1"/>
</dbReference>
<dbReference type="EMBL" id="CACVKT020001553">
    <property type="protein sequence ID" value="CAC5369062.1"/>
    <property type="molecule type" value="Genomic_DNA"/>
</dbReference>
<dbReference type="OrthoDB" id="6207960at2759"/>
<reference evidence="1 2" key="1">
    <citation type="submission" date="2020-06" db="EMBL/GenBank/DDBJ databases">
        <authorList>
            <person name="Li R."/>
            <person name="Bekaert M."/>
        </authorList>
    </citation>
    <scope>NUCLEOTIDE SEQUENCE [LARGE SCALE GENOMIC DNA]</scope>
    <source>
        <strain evidence="2">wild</strain>
    </source>
</reference>
<keyword evidence="2" id="KW-1185">Reference proteome</keyword>
<accession>A0A6J8ALV4</accession>
<sequence>MLNFLIDTAPTPPFSVLGYYGSSPSVNVSVINHTVTWLEASQSCFSYQFLELFADSSVDKLLDHLLDVNQMLQHLLWPADSHLWIGYLNNGSTYLMVDGDKCVASADLFPVLSTTGGTGCILLNVTATTSLYLLYTEPCDEKHEYLCEAPNHVETSSSRYENMKIDLSLILDHVIIHLLKPDENQCKQEMRNRKMAFAVVFYKTHLFCHVYEKLVFEFPVNVKIDTTNEAVVTIVKTTGTTVTIRQKNAMQASHANLIQNCFPSDALPTMKTEKLTTIQAEPETAKTTEENTKETTMMLTEKIPLQTTAESAIEIIEEIPTISTTKELTTQKLEETGIKTTQLITSTKETTTDHKAGVFCSPICCSSSSKLLNNSFIGDVVLDDLK</sequence>
<proteinExistence type="predicted"/>
<dbReference type="InterPro" id="IPR016186">
    <property type="entry name" value="C-type_lectin-like/link_sf"/>
</dbReference>
<evidence type="ECO:0000313" key="1">
    <source>
        <dbReference type="EMBL" id="CAC5369062.1"/>
    </source>
</evidence>
<protein>
    <submittedName>
        <fullName evidence="1">Uncharacterized protein</fullName>
    </submittedName>
</protein>
<dbReference type="SUPFAM" id="SSF56436">
    <property type="entry name" value="C-type lectin-like"/>
    <property type="match status" value="1"/>
</dbReference>
<dbReference type="CDD" id="cd00037">
    <property type="entry name" value="CLECT"/>
    <property type="match status" value="1"/>
</dbReference>
<name>A0A6J8ALV4_MYTCO</name>
<dbReference type="InterPro" id="IPR016187">
    <property type="entry name" value="CTDL_fold"/>
</dbReference>
<dbReference type="AlphaFoldDB" id="A0A6J8ALV4"/>
<organism evidence="1 2">
    <name type="scientific">Mytilus coruscus</name>
    <name type="common">Sea mussel</name>
    <dbReference type="NCBI Taxonomy" id="42192"/>
    <lineage>
        <taxon>Eukaryota</taxon>
        <taxon>Metazoa</taxon>
        <taxon>Spiralia</taxon>
        <taxon>Lophotrochozoa</taxon>
        <taxon>Mollusca</taxon>
        <taxon>Bivalvia</taxon>
        <taxon>Autobranchia</taxon>
        <taxon>Pteriomorphia</taxon>
        <taxon>Mytilida</taxon>
        <taxon>Mytiloidea</taxon>
        <taxon>Mytilidae</taxon>
        <taxon>Mytilinae</taxon>
        <taxon>Mytilus</taxon>
    </lineage>
</organism>
<evidence type="ECO:0000313" key="2">
    <source>
        <dbReference type="Proteomes" id="UP000507470"/>
    </source>
</evidence>
<dbReference type="Proteomes" id="UP000507470">
    <property type="component" value="Unassembled WGS sequence"/>
</dbReference>